<dbReference type="OrthoDB" id="952702at2"/>
<dbReference type="EMBL" id="PVBS01000002">
    <property type="protein sequence ID" value="PRD53841.1"/>
    <property type="molecule type" value="Genomic_DNA"/>
</dbReference>
<comment type="subcellular location">
    <subcellularLocation>
        <location evidence="1">Cell membrane</location>
        <topology evidence="1">Single-pass membrane protein</topology>
    </subcellularLocation>
    <subcellularLocation>
        <location evidence="7">Cell membrane</location>
        <topology evidence="7">Single-pass type II membrane protein</topology>
    </subcellularLocation>
</comment>
<evidence type="ECO:0000256" key="5">
    <source>
        <dbReference type="ARBA" id="ARBA00022989"/>
    </source>
</evidence>
<dbReference type="AlphaFoldDB" id="A0A2S9JL46"/>
<accession>A0A2S9JL46</accession>
<evidence type="ECO:0000256" key="7">
    <source>
        <dbReference type="RuleBase" id="RU003879"/>
    </source>
</evidence>
<dbReference type="PANTHER" id="PTHR30558:SF3">
    <property type="entry name" value="BIOPOLYMER TRANSPORT PROTEIN EXBD-RELATED"/>
    <property type="match status" value="1"/>
</dbReference>
<keyword evidence="7" id="KW-0813">Transport</keyword>
<sequence length="174" mass="19128">MAELTNNQKVGGKKKRRSIRNTPVPKVDLTAMVDLAFLLITFFMLTTSLNTPNQLDIAMPDKGPITEPILLSEDRVLNLILGENNELTYYRGTADSPKTSPQKVAYGKLGLGELLAKTAVDVKQATNGKDIIVLIKPSEGSIARNLVDAVDAVQRAAISRYMITKVNDIEKRMM</sequence>
<evidence type="ECO:0000256" key="4">
    <source>
        <dbReference type="ARBA" id="ARBA00022692"/>
    </source>
</evidence>
<dbReference type="PANTHER" id="PTHR30558">
    <property type="entry name" value="EXBD MEMBRANE COMPONENT OF PMF-DRIVEN MACROMOLECULE IMPORT SYSTEM"/>
    <property type="match status" value="1"/>
</dbReference>
<organism evidence="8 9">
    <name type="scientific">Sphingobacterium gobiense</name>
    <dbReference type="NCBI Taxonomy" id="1382456"/>
    <lineage>
        <taxon>Bacteria</taxon>
        <taxon>Pseudomonadati</taxon>
        <taxon>Bacteroidota</taxon>
        <taxon>Sphingobacteriia</taxon>
        <taxon>Sphingobacteriales</taxon>
        <taxon>Sphingobacteriaceae</taxon>
        <taxon>Sphingobacterium</taxon>
    </lineage>
</organism>
<comment type="caution">
    <text evidence="8">The sequence shown here is derived from an EMBL/GenBank/DDBJ whole genome shotgun (WGS) entry which is preliminary data.</text>
</comment>
<proteinExistence type="inferred from homology"/>
<dbReference type="GO" id="GO:0015031">
    <property type="term" value="P:protein transport"/>
    <property type="evidence" value="ECO:0007669"/>
    <property type="project" value="UniProtKB-KW"/>
</dbReference>
<dbReference type="Proteomes" id="UP000238642">
    <property type="component" value="Unassembled WGS sequence"/>
</dbReference>
<dbReference type="InterPro" id="IPR003400">
    <property type="entry name" value="ExbD"/>
</dbReference>
<keyword evidence="3" id="KW-1003">Cell membrane</keyword>
<evidence type="ECO:0000256" key="6">
    <source>
        <dbReference type="ARBA" id="ARBA00023136"/>
    </source>
</evidence>
<protein>
    <submittedName>
        <fullName evidence="8">Biopolymer transporter ExbD</fullName>
    </submittedName>
</protein>
<keyword evidence="4 7" id="KW-0812">Transmembrane</keyword>
<dbReference type="GO" id="GO:0022857">
    <property type="term" value="F:transmembrane transporter activity"/>
    <property type="evidence" value="ECO:0007669"/>
    <property type="project" value="InterPro"/>
</dbReference>
<evidence type="ECO:0000313" key="8">
    <source>
        <dbReference type="EMBL" id="PRD53841.1"/>
    </source>
</evidence>
<evidence type="ECO:0000256" key="1">
    <source>
        <dbReference type="ARBA" id="ARBA00004162"/>
    </source>
</evidence>
<evidence type="ECO:0000313" key="9">
    <source>
        <dbReference type="Proteomes" id="UP000238642"/>
    </source>
</evidence>
<name>A0A2S9JL46_9SPHI</name>
<gene>
    <name evidence="8" type="ORF">C5749_09990</name>
</gene>
<keyword evidence="5" id="KW-1133">Transmembrane helix</keyword>
<evidence type="ECO:0000256" key="2">
    <source>
        <dbReference type="ARBA" id="ARBA00005811"/>
    </source>
</evidence>
<keyword evidence="7" id="KW-0653">Protein transport</keyword>
<keyword evidence="6" id="KW-0472">Membrane</keyword>
<dbReference type="GO" id="GO:0005886">
    <property type="term" value="C:plasma membrane"/>
    <property type="evidence" value="ECO:0007669"/>
    <property type="project" value="UniProtKB-SubCell"/>
</dbReference>
<dbReference type="Pfam" id="PF02472">
    <property type="entry name" value="ExbD"/>
    <property type="match status" value="1"/>
</dbReference>
<dbReference type="RefSeq" id="WP_105725641.1">
    <property type="nucleotide sequence ID" value="NZ_PVBS01000002.1"/>
</dbReference>
<comment type="similarity">
    <text evidence="2 7">Belongs to the ExbD/TolR family.</text>
</comment>
<keyword evidence="9" id="KW-1185">Reference proteome</keyword>
<reference evidence="8 9" key="1">
    <citation type="submission" date="2018-02" db="EMBL/GenBank/DDBJ databases">
        <title>The draft genome of Sphingobacterium gobiense H7.</title>
        <authorList>
            <person name="Li L."/>
            <person name="Liu L."/>
            <person name="Zhang X."/>
            <person name="Wang T."/>
            <person name="Liang L."/>
        </authorList>
    </citation>
    <scope>NUCLEOTIDE SEQUENCE [LARGE SCALE GENOMIC DNA]</scope>
    <source>
        <strain evidence="8 9">ACCC 05757</strain>
    </source>
</reference>
<evidence type="ECO:0000256" key="3">
    <source>
        <dbReference type="ARBA" id="ARBA00022475"/>
    </source>
</evidence>